<dbReference type="RefSeq" id="WP_092053487.1">
    <property type="nucleotide sequence ID" value="NZ_FOQD01000015.1"/>
</dbReference>
<dbReference type="InterPro" id="IPR036866">
    <property type="entry name" value="RibonucZ/Hydroxyglut_hydro"/>
</dbReference>
<dbReference type="Pfam" id="PF10996">
    <property type="entry name" value="Beta-Casp"/>
    <property type="match status" value="1"/>
</dbReference>
<keyword evidence="1" id="KW-0378">Hydrolase</keyword>
<feature type="domain" description="Metallo-beta-lactamase" evidence="2">
    <location>
        <begin position="13"/>
        <end position="250"/>
    </location>
</feature>
<dbReference type="Gene3D" id="3.60.15.10">
    <property type="entry name" value="Ribonuclease Z/Hydroxyacylglutathione hydrolase-like"/>
    <property type="match status" value="1"/>
</dbReference>
<dbReference type="CDD" id="cd16295">
    <property type="entry name" value="TTHA0252-CPSF-like_MBL-fold"/>
    <property type="match status" value="1"/>
</dbReference>
<evidence type="ECO:0000259" key="3">
    <source>
        <dbReference type="SMART" id="SM01027"/>
    </source>
</evidence>
<gene>
    <name evidence="4" type="ORF">SAMN05421753_115113</name>
</gene>
<dbReference type="InterPro" id="IPR050698">
    <property type="entry name" value="MBL"/>
</dbReference>
<evidence type="ECO:0000313" key="5">
    <source>
        <dbReference type="Proteomes" id="UP000199518"/>
    </source>
</evidence>
<feature type="domain" description="Beta-Casp" evidence="3">
    <location>
        <begin position="255"/>
        <end position="380"/>
    </location>
</feature>
<dbReference type="Proteomes" id="UP000199518">
    <property type="component" value="Unassembled WGS sequence"/>
</dbReference>
<dbReference type="Gene3D" id="3.40.50.10890">
    <property type="match status" value="1"/>
</dbReference>
<accession>A0A1I3NJ37</accession>
<dbReference type="SUPFAM" id="SSF56281">
    <property type="entry name" value="Metallo-hydrolase/oxidoreductase"/>
    <property type="match status" value="1"/>
</dbReference>
<proteinExistence type="predicted"/>
<reference evidence="5" key="1">
    <citation type="submission" date="2016-10" db="EMBL/GenBank/DDBJ databases">
        <authorList>
            <person name="Varghese N."/>
            <person name="Submissions S."/>
        </authorList>
    </citation>
    <scope>NUCLEOTIDE SEQUENCE [LARGE SCALE GENOMIC DNA]</scope>
    <source>
        <strain evidence="5">DSM 26348</strain>
    </source>
</reference>
<protein>
    <submittedName>
        <fullName evidence="4">Metallo-beta-lactamase family protein</fullName>
    </submittedName>
</protein>
<evidence type="ECO:0000256" key="1">
    <source>
        <dbReference type="ARBA" id="ARBA00022801"/>
    </source>
</evidence>
<dbReference type="OrthoDB" id="9803916at2"/>
<evidence type="ECO:0000259" key="2">
    <source>
        <dbReference type="SMART" id="SM00849"/>
    </source>
</evidence>
<dbReference type="SMART" id="SM01027">
    <property type="entry name" value="Beta-Casp"/>
    <property type="match status" value="1"/>
</dbReference>
<evidence type="ECO:0000313" key="4">
    <source>
        <dbReference type="EMBL" id="SFJ09182.1"/>
    </source>
</evidence>
<dbReference type="EMBL" id="FOQD01000015">
    <property type="protein sequence ID" value="SFJ09182.1"/>
    <property type="molecule type" value="Genomic_DNA"/>
</dbReference>
<organism evidence="4 5">
    <name type="scientific">Planctomicrobium piriforme</name>
    <dbReference type="NCBI Taxonomy" id="1576369"/>
    <lineage>
        <taxon>Bacteria</taxon>
        <taxon>Pseudomonadati</taxon>
        <taxon>Planctomycetota</taxon>
        <taxon>Planctomycetia</taxon>
        <taxon>Planctomycetales</taxon>
        <taxon>Planctomycetaceae</taxon>
        <taxon>Planctomicrobium</taxon>
    </lineage>
</organism>
<sequence>MKLTFLGAAGEVTGSQHLIETSSRRLLLDCGFFQGPRAESRRKNERLLCEPKQLDGVILSHAHIDHCGNLPRLYRLGFRGPIFCTEATADVAELMLLDSAKIQEEDANYLSRKLRGNHPPIEPLYTAEDVRELLKLFEPCPFGEWHDVGHRNELRLRFSPAGHILGSAITEIDINDAGERKRIVFTGDVGRRNMPLLNDPAIITDGADVVICESTYGNRLHGSSQDMKALLLKTLLEAEARSGRVIIPAFALGRTQQVTYFLNDLFNSGLLPPIPIFVDSPLATRVTQLFLRHQLELDADLQEVVKHDPDPFGFHNLTYVANQQESMELNRRTGSFVVVSASGMCESGRVVHHLRHAVSDPRNTILLMGYQAPHTLGRQLAERHSTVRIYNQDYPLQAQVLQLDGLSAHADVTDLKWWFEESTRHGHFGKAFLVHGEPDAAQALATTIRDYVDEEPIVPKFGESFEI</sequence>
<keyword evidence="5" id="KW-1185">Reference proteome</keyword>
<dbReference type="Pfam" id="PF00753">
    <property type="entry name" value="Lactamase_B"/>
    <property type="match status" value="1"/>
</dbReference>
<dbReference type="InterPro" id="IPR001279">
    <property type="entry name" value="Metallo-B-lactamas"/>
</dbReference>
<dbReference type="AlphaFoldDB" id="A0A1I3NJ37"/>
<dbReference type="PANTHER" id="PTHR11203">
    <property type="entry name" value="CLEAVAGE AND POLYADENYLATION SPECIFICITY FACTOR FAMILY MEMBER"/>
    <property type="match status" value="1"/>
</dbReference>
<dbReference type="GO" id="GO:0004521">
    <property type="term" value="F:RNA endonuclease activity"/>
    <property type="evidence" value="ECO:0007669"/>
    <property type="project" value="TreeGrafter"/>
</dbReference>
<dbReference type="STRING" id="1576369.SAMN05421753_115113"/>
<dbReference type="InterPro" id="IPR011108">
    <property type="entry name" value="RMMBL"/>
</dbReference>
<name>A0A1I3NJ37_9PLAN</name>
<dbReference type="SMART" id="SM00849">
    <property type="entry name" value="Lactamase_B"/>
    <property type="match status" value="1"/>
</dbReference>
<dbReference type="Pfam" id="PF07521">
    <property type="entry name" value="RMMBL"/>
    <property type="match status" value="1"/>
</dbReference>
<dbReference type="GO" id="GO:0016787">
    <property type="term" value="F:hydrolase activity"/>
    <property type="evidence" value="ECO:0007669"/>
    <property type="project" value="UniProtKB-KW"/>
</dbReference>
<dbReference type="PANTHER" id="PTHR11203:SF37">
    <property type="entry name" value="INTEGRATOR COMPLEX SUBUNIT 11"/>
    <property type="match status" value="1"/>
</dbReference>
<dbReference type="InterPro" id="IPR022712">
    <property type="entry name" value="Beta_Casp"/>
</dbReference>